<accession>A0A9N8ZLL6</accession>
<evidence type="ECO:0000259" key="1">
    <source>
        <dbReference type="PROSITE" id="PS00463"/>
    </source>
</evidence>
<reference evidence="2" key="1">
    <citation type="submission" date="2021-06" db="EMBL/GenBank/DDBJ databases">
        <authorList>
            <person name="Kallberg Y."/>
            <person name="Tangrot J."/>
            <person name="Rosling A."/>
        </authorList>
    </citation>
    <scope>NUCLEOTIDE SEQUENCE</scope>
    <source>
        <strain evidence="2">CL551</strain>
    </source>
</reference>
<evidence type="ECO:0000313" key="3">
    <source>
        <dbReference type="Proteomes" id="UP000789342"/>
    </source>
</evidence>
<dbReference type="Proteomes" id="UP000789342">
    <property type="component" value="Unassembled WGS sequence"/>
</dbReference>
<evidence type="ECO:0000313" key="2">
    <source>
        <dbReference type="EMBL" id="CAG8500012.1"/>
    </source>
</evidence>
<keyword evidence="3" id="KW-1185">Reference proteome</keyword>
<dbReference type="EMBL" id="CAJVPV010001510">
    <property type="protein sequence ID" value="CAG8500012.1"/>
    <property type="molecule type" value="Genomic_DNA"/>
</dbReference>
<dbReference type="PROSITE" id="PS00463">
    <property type="entry name" value="ZN2_CY6_FUNGAL_1"/>
    <property type="match status" value="1"/>
</dbReference>
<organism evidence="2 3">
    <name type="scientific">Acaulospora morrowiae</name>
    <dbReference type="NCBI Taxonomy" id="94023"/>
    <lineage>
        <taxon>Eukaryota</taxon>
        <taxon>Fungi</taxon>
        <taxon>Fungi incertae sedis</taxon>
        <taxon>Mucoromycota</taxon>
        <taxon>Glomeromycotina</taxon>
        <taxon>Glomeromycetes</taxon>
        <taxon>Diversisporales</taxon>
        <taxon>Acaulosporaceae</taxon>
        <taxon>Acaulospora</taxon>
    </lineage>
</organism>
<protein>
    <submittedName>
        <fullName evidence="2">3758_t:CDS:1</fullName>
    </submittedName>
</protein>
<dbReference type="InterPro" id="IPR036864">
    <property type="entry name" value="Zn2-C6_fun-type_DNA-bd_sf"/>
</dbReference>
<gene>
    <name evidence="2" type="ORF">AMORRO_LOCUS3206</name>
</gene>
<feature type="domain" description="Zn(2)-C6 fungal-type" evidence="1">
    <location>
        <begin position="14"/>
        <end position="44"/>
    </location>
</feature>
<dbReference type="GO" id="GO:0000981">
    <property type="term" value="F:DNA-binding transcription factor activity, RNA polymerase II-specific"/>
    <property type="evidence" value="ECO:0007669"/>
    <property type="project" value="InterPro"/>
</dbReference>
<dbReference type="AlphaFoldDB" id="A0A9N8ZLL6"/>
<dbReference type="InterPro" id="IPR001138">
    <property type="entry name" value="Zn2Cys6_DnaBD"/>
</dbReference>
<dbReference type="Gene3D" id="4.10.240.10">
    <property type="entry name" value="Zn(2)-C6 fungal-type DNA-binding domain"/>
    <property type="match status" value="1"/>
</dbReference>
<sequence>MDKPKSARAYNKKACNYCSSLKRKCVVGLSRQSCERCANLRKKCDFTRIDRKRGPKPKRTITSQIPAEPKITSITPQLLDEFLNKDQKLSGKCTNC</sequence>
<name>A0A9N8ZLL6_9GLOM</name>
<comment type="caution">
    <text evidence="2">The sequence shown here is derived from an EMBL/GenBank/DDBJ whole genome shotgun (WGS) entry which is preliminary data.</text>
</comment>
<feature type="non-terminal residue" evidence="2">
    <location>
        <position position="96"/>
    </location>
</feature>
<proteinExistence type="predicted"/>
<dbReference type="GO" id="GO:0008270">
    <property type="term" value="F:zinc ion binding"/>
    <property type="evidence" value="ECO:0007669"/>
    <property type="project" value="InterPro"/>
</dbReference>
<dbReference type="SUPFAM" id="SSF57701">
    <property type="entry name" value="Zn2/Cys6 DNA-binding domain"/>
    <property type="match status" value="1"/>
</dbReference>